<reference evidence="7" key="1">
    <citation type="submission" date="2016-10" db="EMBL/GenBank/DDBJ databases">
        <authorList>
            <person name="Varghese N."/>
            <person name="Submissions S."/>
        </authorList>
    </citation>
    <scope>NUCLEOTIDE SEQUENCE [LARGE SCALE GENOMIC DNA]</scope>
    <source>
        <strain evidence="7">VPI 5359</strain>
    </source>
</reference>
<dbReference type="InterPro" id="IPR027417">
    <property type="entry name" value="P-loop_NTPase"/>
</dbReference>
<evidence type="ECO:0000256" key="1">
    <source>
        <dbReference type="ARBA" id="ARBA00022448"/>
    </source>
</evidence>
<dbReference type="FunFam" id="3.40.50.300:FF:000134">
    <property type="entry name" value="Iron-enterobactin ABC transporter ATP-binding protein"/>
    <property type="match status" value="1"/>
</dbReference>
<evidence type="ECO:0000313" key="6">
    <source>
        <dbReference type="EMBL" id="SDX89971.1"/>
    </source>
</evidence>
<dbReference type="InterPro" id="IPR003593">
    <property type="entry name" value="AAA+_ATPase"/>
</dbReference>
<protein>
    <submittedName>
        <fullName evidence="6">Iron complex transport system ATP-binding protein</fullName>
    </submittedName>
</protein>
<dbReference type="InterPro" id="IPR003439">
    <property type="entry name" value="ABC_transporter-like_ATP-bd"/>
</dbReference>
<gene>
    <name evidence="6" type="ORF">SAMN04488579_11054</name>
</gene>
<dbReference type="PANTHER" id="PTHR42794:SF1">
    <property type="entry name" value="HEMIN IMPORT ATP-BINDING PROTEIN HMUV"/>
    <property type="match status" value="1"/>
</dbReference>
<dbReference type="EMBL" id="FNOU01000010">
    <property type="protein sequence ID" value="SDX89971.1"/>
    <property type="molecule type" value="Genomic_DNA"/>
</dbReference>
<sequence>MDAKEILRFDGVHTGYGEREIIKGFTATIHEGEFVGLIGSNGTGKSTLLKGVSGLLPITAGQIWVQGEDNAGLSQRERARRMAVVPQHFAIDYDFYVEDIVMMGRNPYLGFRDREGNQDRDIVTRAMAVTGTQRFRGRLFNELSGGEKQRVVIARAIAQEPEIILLDEPTSALDVHHQIEVMEMIVRLNKESGMTVVAVLHDLNLASRYCGRLIMINDGQVVADGPPEAVIVDDNMRLLYNMRMLIRENTLFEKPEVIPIGVLKPQQVENPLSIHVICGGGGAVRILDELSEMGHHVTLGVVNEGSDDWRMAEYLGLEMVVIPPFMAVSPEDQRKNLALMSGADVLLVADVPFGTGNIENLRGLSDFKGTIVMHRSVLSGDFTGGLVAEALEDIKRQREVVMIDDHDDFLGMIGTIKNGFS</sequence>
<organism evidence="6 7">
    <name type="scientific">Eubacterium barkeri</name>
    <name type="common">Clostridium barkeri</name>
    <dbReference type="NCBI Taxonomy" id="1528"/>
    <lineage>
        <taxon>Bacteria</taxon>
        <taxon>Bacillati</taxon>
        <taxon>Bacillota</taxon>
        <taxon>Clostridia</taxon>
        <taxon>Eubacteriales</taxon>
        <taxon>Eubacteriaceae</taxon>
        <taxon>Eubacterium</taxon>
    </lineage>
</organism>
<dbReference type="InterPro" id="IPR017871">
    <property type="entry name" value="ABC_transporter-like_CS"/>
</dbReference>
<keyword evidence="4" id="KW-1278">Translocase</keyword>
<keyword evidence="3 6" id="KW-0067">ATP-binding</keyword>
<evidence type="ECO:0000313" key="7">
    <source>
        <dbReference type="Proteomes" id="UP000199652"/>
    </source>
</evidence>
<evidence type="ECO:0000256" key="3">
    <source>
        <dbReference type="ARBA" id="ARBA00022840"/>
    </source>
</evidence>
<dbReference type="RefSeq" id="WP_090245106.1">
    <property type="nucleotide sequence ID" value="NZ_FNOU01000010.1"/>
</dbReference>
<feature type="domain" description="ABC transporter" evidence="5">
    <location>
        <begin position="7"/>
        <end position="243"/>
    </location>
</feature>
<dbReference type="PANTHER" id="PTHR42794">
    <property type="entry name" value="HEMIN IMPORT ATP-BINDING PROTEIN HMUV"/>
    <property type="match status" value="1"/>
</dbReference>
<dbReference type="STRING" id="1528.SAMN04488579_11054"/>
<dbReference type="CDD" id="cd03214">
    <property type="entry name" value="ABC_Iron-Siderophores_B12_Hemin"/>
    <property type="match status" value="1"/>
</dbReference>
<accession>A0A1H3FG49</accession>
<proteinExistence type="predicted"/>
<evidence type="ECO:0000256" key="2">
    <source>
        <dbReference type="ARBA" id="ARBA00022741"/>
    </source>
</evidence>
<dbReference type="Pfam" id="PF00005">
    <property type="entry name" value="ABC_tran"/>
    <property type="match status" value="1"/>
</dbReference>
<keyword evidence="2" id="KW-0547">Nucleotide-binding</keyword>
<keyword evidence="7" id="KW-1185">Reference proteome</keyword>
<dbReference type="Gene3D" id="3.40.50.300">
    <property type="entry name" value="P-loop containing nucleotide triphosphate hydrolases"/>
    <property type="match status" value="1"/>
</dbReference>
<evidence type="ECO:0000256" key="4">
    <source>
        <dbReference type="ARBA" id="ARBA00022967"/>
    </source>
</evidence>
<dbReference type="Proteomes" id="UP000199652">
    <property type="component" value="Unassembled WGS sequence"/>
</dbReference>
<evidence type="ECO:0000259" key="5">
    <source>
        <dbReference type="PROSITE" id="PS50893"/>
    </source>
</evidence>
<dbReference type="SUPFAM" id="SSF52540">
    <property type="entry name" value="P-loop containing nucleoside triphosphate hydrolases"/>
    <property type="match status" value="1"/>
</dbReference>
<dbReference type="PROSITE" id="PS50893">
    <property type="entry name" value="ABC_TRANSPORTER_2"/>
    <property type="match status" value="1"/>
</dbReference>
<dbReference type="PROSITE" id="PS00211">
    <property type="entry name" value="ABC_TRANSPORTER_1"/>
    <property type="match status" value="1"/>
</dbReference>
<dbReference type="SMART" id="SM00382">
    <property type="entry name" value="AAA"/>
    <property type="match status" value="1"/>
</dbReference>
<dbReference type="OrthoDB" id="9799337at2"/>
<dbReference type="AlphaFoldDB" id="A0A1H3FG49"/>
<dbReference type="GO" id="GO:0005524">
    <property type="term" value="F:ATP binding"/>
    <property type="evidence" value="ECO:0007669"/>
    <property type="project" value="UniProtKB-KW"/>
</dbReference>
<keyword evidence="1" id="KW-0813">Transport</keyword>
<dbReference type="GO" id="GO:0016887">
    <property type="term" value="F:ATP hydrolysis activity"/>
    <property type="evidence" value="ECO:0007669"/>
    <property type="project" value="InterPro"/>
</dbReference>
<name>A0A1H3FG49_EUBBA</name>